<proteinExistence type="predicted"/>
<organism evidence="2 3">
    <name type="scientific">Penicillium nalgiovense</name>
    <dbReference type="NCBI Taxonomy" id="60175"/>
    <lineage>
        <taxon>Eukaryota</taxon>
        <taxon>Fungi</taxon>
        <taxon>Dikarya</taxon>
        <taxon>Ascomycota</taxon>
        <taxon>Pezizomycotina</taxon>
        <taxon>Eurotiomycetes</taxon>
        <taxon>Eurotiomycetidae</taxon>
        <taxon>Eurotiales</taxon>
        <taxon>Aspergillaceae</taxon>
        <taxon>Penicillium</taxon>
    </lineage>
</organism>
<keyword evidence="3" id="KW-1185">Reference proteome</keyword>
<comment type="caution">
    <text evidence="2">The sequence shown here is derived from an EMBL/GenBank/DDBJ whole genome shotgun (WGS) entry which is preliminary data.</text>
</comment>
<feature type="region of interest" description="Disordered" evidence="1">
    <location>
        <begin position="1"/>
        <end position="41"/>
    </location>
</feature>
<protein>
    <submittedName>
        <fullName evidence="2">Uncharacterized protein</fullName>
    </submittedName>
</protein>
<evidence type="ECO:0000313" key="2">
    <source>
        <dbReference type="EMBL" id="OQE42538.1"/>
    </source>
</evidence>
<gene>
    <name evidence="2" type="ORF">PENNAL_c0705G04753</name>
</gene>
<dbReference type="EMBL" id="MOOB01000705">
    <property type="protein sequence ID" value="OQE42538.1"/>
    <property type="molecule type" value="Genomic_DNA"/>
</dbReference>
<evidence type="ECO:0000256" key="1">
    <source>
        <dbReference type="SAM" id="MobiDB-lite"/>
    </source>
</evidence>
<feature type="compositionally biased region" description="Basic residues" evidence="1">
    <location>
        <begin position="1"/>
        <end position="10"/>
    </location>
</feature>
<feature type="non-terminal residue" evidence="2">
    <location>
        <position position="1"/>
    </location>
</feature>
<feature type="non-terminal residue" evidence="2">
    <location>
        <position position="41"/>
    </location>
</feature>
<evidence type="ECO:0000313" key="3">
    <source>
        <dbReference type="Proteomes" id="UP000191691"/>
    </source>
</evidence>
<accession>A0A1V6UVX0</accession>
<dbReference type="AlphaFoldDB" id="A0A1V6UVX0"/>
<sequence length="41" mass="4378">KDKGGIKKKRAAIDAPGGKDKGGIKRKRTKDTPDPPKSVYA</sequence>
<name>A0A1V6UVX0_PENNA</name>
<dbReference type="Proteomes" id="UP000191691">
    <property type="component" value="Unassembled WGS sequence"/>
</dbReference>
<reference evidence="3" key="1">
    <citation type="journal article" date="2017" name="Nat. Microbiol.">
        <title>Global analysis of biosynthetic gene clusters reveals vast potential of secondary metabolite production in Penicillium species.</title>
        <authorList>
            <person name="Nielsen J.C."/>
            <person name="Grijseels S."/>
            <person name="Prigent S."/>
            <person name="Ji B."/>
            <person name="Dainat J."/>
            <person name="Nielsen K.F."/>
            <person name="Frisvad J.C."/>
            <person name="Workman M."/>
            <person name="Nielsen J."/>
        </authorList>
    </citation>
    <scope>NUCLEOTIDE SEQUENCE [LARGE SCALE GENOMIC DNA]</scope>
    <source>
        <strain evidence="3">IBT 13039</strain>
    </source>
</reference>